<feature type="region of interest" description="Disordered" evidence="1">
    <location>
        <begin position="1"/>
        <end position="50"/>
    </location>
</feature>
<name>A0A067TPF4_GALM3</name>
<dbReference type="AlphaFoldDB" id="A0A067TPF4"/>
<keyword evidence="3" id="KW-1185">Reference proteome</keyword>
<evidence type="ECO:0000256" key="1">
    <source>
        <dbReference type="SAM" id="MobiDB-lite"/>
    </source>
</evidence>
<gene>
    <name evidence="2" type="ORF">GALMADRAFT_222442</name>
</gene>
<dbReference type="EMBL" id="KL142371">
    <property type="protein sequence ID" value="KDR80843.1"/>
    <property type="molecule type" value="Genomic_DNA"/>
</dbReference>
<sequence length="67" mass="7733">MEYEQTTRPLLVSDYDRRQSVSTSDEPFIQEKEMAHESTASPKYPKPRRYEADINNGKICCGSRCST</sequence>
<proteinExistence type="predicted"/>
<evidence type="ECO:0000313" key="3">
    <source>
        <dbReference type="Proteomes" id="UP000027222"/>
    </source>
</evidence>
<accession>A0A067TPF4</accession>
<dbReference type="HOGENOM" id="CLU_2812540_0_0_1"/>
<organism evidence="2 3">
    <name type="scientific">Galerina marginata (strain CBS 339.88)</name>
    <dbReference type="NCBI Taxonomy" id="685588"/>
    <lineage>
        <taxon>Eukaryota</taxon>
        <taxon>Fungi</taxon>
        <taxon>Dikarya</taxon>
        <taxon>Basidiomycota</taxon>
        <taxon>Agaricomycotina</taxon>
        <taxon>Agaricomycetes</taxon>
        <taxon>Agaricomycetidae</taxon>
        <taxon>Agaricales</taxon>
        <taxon>Agaricineae</taxon>
        <taxon>Strophariaceae</taxon>
        <taxon>Galerina</taxon>
    </lineage>
</organism>
<reference evidence="3" key="1">
    <citation type="journal article" date="2014" name="Proc. Natl. Acad. Sci. U.S.A.">
        <title>Extensive sampling of basidiomycete genomes demonstrates inadequacy of the white-rot/brown-rot paradigm for wood decay fungi.</title>
        <authorList>
            <person name="Riley R."/>
            <person name="Salamov A.A."/>
            <person name="Brown D.W."/>
            <person name="Nagy L.G."/>
            <person name="Floudas D."/>
            <person name="Held B.W."/>
            <person name="Levasseur A."/>
            <person name="Lombard V."/>
            <person name="Morin E."/>
            <person name="Otillar R."/>
            <person name="Lindquist E.A."/>
            <person name="Sun H."/>
            <person name="LaButti K.M."/>
            <person name="Schmutz J."/>
            <person name="Jabbour D."/>
            <person name="Luo H."/>
            <person name="Baker S.E."/>
            <person name="Pisabarro A.G."/>
            <person name="Walton J.D."/>
            <person name="Blanchette R.A."/>
            <person name="Henrissat B."/>
            <person name="Martin F."/>
            <person name="Cullen D."/>
            <person name="Hibbett D.S."/>
            <person name="Grigoriev I.V."/>
        </authorList>
    </citation>
    <scope>NUCLEOTIDE SEQUENCE [LARGE SCALE GENOMIC DNA]</scope>
    <source>
        <strain evidence="3">CBS 339.88</strain>
    </source>
</reference>
<protein>
    <submittedName>
        <fullName evidence="2">Uncharacterized protein</fullName>
    </submittedName>
</protein>
<evidence type="ECO:0000313" key="2">
    <source>
        <dbReference type="EMBL" id="KDR80843.1"/>
    </source>
</evidence>
<dbReference type="Proteomes" id="UP000027222">
    <property type="component" value="Unassembled WGS sequence"/>
</dbReference>